<evidence type="ECO:0000313" key="2">
    <source>
        <dbReference type="EMBL" id="KAJ4385609.1"/>
    </source>
</evidence>
<sequence>MQSTIAKPQVSHYFPRLPQELRDNIWRECLPWRIVEIDDYLARYSLNGPLDDDSDHDHQAQPPTACFMRSTSKLNASPPIITRVCRESRRVALRTGGFMDRPFPTGPPHGWKSRKMRNWFDKERDIVHVHWNALINRLWGAHPASEHLVHFESNLSAARAGCSINQTLLSPSGHSTPWMRHRAVLERIGRVAVCFETVCIHAPEGAAIASGLFGMLGEERIILVDALDYDRLGKLWALWDAHREEHPDPLTFDFFSECYAQAAGSEAQRRRTQTIHDAVECIQKRWVLDNWDEQDELPGWSERQHVWLATPDWVSTRDYIKKGRQRHRRDYMSMWVPKRDHPWMIQVYSRMPEFRPVIMFRLCTDTYYLQQGTTRGNRLGRWDDQWRIKCSGNSIPPWRKQWT</sequence>
<dbReference type="InterPro" id="IPR045518">
    <property type="entry name" value="2EXR"/>
</dbReference>
<evidence type="ECO:0000259" key="1">
    <source>
        <dbReference type="Pfam" id="PF20150"/>
    </source>
</evidence>
<organism evidence="2 3">
    <name type="scientific">Gnomoniopsis smithogilvyi</name>
    <dbReference type="NCBI Taxonomy" id="1191159"/>
    <lineage>
        <taxon>Eukaryota</taxon>
        <taxon>Fungi</taxon>
        <taxon>Dikarya</taxon>
        <taxon>Ascomycota</taxon>
        <taxon>Pezizomycotina</taxon>
        <taxon>Sordariomycetes</taxon>
        <taxon>Sordariomycetidae</taxon>
        <taxon>Diaporthales</taxon>
        <taxon>Gnomoniaceae</taxon>
        <taxon>Gnomoniopsis</taxon>
    </lineage>
</organism>
<dbReference type="Proteomes" id="UP001140453">
    <property type="component" value="Unassembled WGS sequence"/>
</dbReference>
<proteinExistence type="predicted"/>
<dbReference type="PANTHER" id="PTHR35910">
    <property type="entry name" value="2EXR DOMAIN-CONTAINING PROTEIN"/>
    <property type="match status" value="1"/>
</dbReference>
<protein>
    <recommendedName>
        <fullName evidence="1">2EXR domain-containing protein</fullName>
    </recommendedName>
</protein>
<name>A0A9W8YIY3_9PEZI</name>
<accession>A0A9W8YIY3</accession>
<dbReference type="AlphaFoldDB" id="A0A9W8YIY3"/>
<reference evidence="2" key="1">
    <citation type="submission" date="2022-10" db="EMBL/GenBank/DDBJ databases">
        <title>Tapping the CABI collections for fungal endophytes: first genome assemblies for Collariella, Neodidymelliopsis, Ascochyta clinopodiicola, Didymella pomorum, Didymosphaeria variabile, Neocosmospora piperis and Neocucurbitaria cava.</title>
        <authorList>
            <person name="Hill R."/>
        </authorList>
    </citation>
    <scope>NUCLEOTIDE SEQUENCE</scope>
    <source>
        <strain evidence="2">IMI 355082</strain>
    </source>
</reference>
<evidence type="ECO:0000313" key="3">
    <source>
        <dbReference type="Proteomes" id="UP001140453"/>
    </source>
</evidence>
<dbReference type="Pfam" id="PF20150">
    <property type="entry name" value="2EXR"/>
    <property type="match status" value="1"/>
</dbReference>
<comment type="caution">
    <text evidence="2">The sequence shown here is derived from an EMBL/GenBank/DDBJ whole genome shotgun (WGS) entry which is preliminary data.</text>
</comment>
<dbReference type="PANTHER" id="PTHR35910:SF1">
    <property type="entry name" value="2EXR DOMAIN-CONTAINING PROTEIN"/>
    <property type="match status" value="1"/>
</dbReference>
<keyword evidence="3" id="KW-1185">Reference proteome</keyword>
<feature type="domain" description="2EXR" evidence="1">
    <location>
        <begin position="12"/>
        <end position="127"/>
    </location>
</feature>
<dbReference type="EMBL" id="JAPEVB010000007">
    <property type="protein sequence ID" value="KAJ4385609.1"/>
    <property type="molecule type" value="Genomic_DNA"/>
</dbReference>
<dbReference type="OrthoDB" id="3540486at2759"/>
<gene>
    <name evidence="2" type="ORF">N0V93_010038</name>
</gene>